<sequence length="101" mass="11790">MCYNSNMATLEELEKEVQEIEKRNQRVEADKAWEISSSRKIIISIFTYFFVGLFLSSVGIQRPWISALIPVIGFVLSTLTLPYFKNLWTEHFLEGKNKELN</sequence>
<gene>
    <name evidence="3" type="ORF">UU65_C0002G0238</name>
</gene>
<evidence type="ECO:0000256" key="2">
    <source>
        <dbReference type="SAM" id="Phobius"/>
    </source>
</evidence>
<evidence type="ECO:0000313" key="4">
    <source>
        <dbReference type="Proteomes" id="UP000033869"/>
    </source>
</evidence>
<dbReference type="Proteomes" id="UP000033869">
    <property type="component" value="Unassembled WGS sequence"/>
</dbReference>
<keyword evidence="2" id="KW-0472">Membrane</keyword>
<feature type="transmembrane region" description="Helical" evidence="2">
    <location>
        <begin position="64"/>
        <end position="84"/>
    </location>
</feature>
<evidence type="ECO:0000313" key="3">
    <source>
        <dbReference type="EMBL" id="KKS09460.1"/>
    </source>
</evidence>
<comment type="caution">
    <text evidence="3">The sequence shown here is derived from an EMBL/GenBank/DDBJ whole genome shotgun (WGS) entry which is preliminary data.</text>
</comment>
<evidence type="ECO:0000256" key="1">
    <source>
        <dbReference type="SAM" id="Coils"/>
    </source>
</evidence>
<protein>
    <submittedName>
        <fullName evidence="3">Uncharacterized protein</fullName>
    </submittedName>
</protein>
<reference evidence="3 4" key="1">
    <citation type="journal article" date="2015" name="Nature">
        <title>rRNA introns, odd ribosomes, and small enigmatic genomes across a large radiation of phyla.</title>
        <authorList>
            <person name="Brown C.T."/>
            <person name="Hug L.A."/>
            <person name="Thomas B.C."/>
            <person name="Sharon I."/>
            <person name="Castelle C.J."/>
            <person name="Singh A."/>
            <person name="Wilkins M.J."/>
            <person name="Williams K.H."/>
            <person name="Banfield J.F."/>
        </authorList>
    </citation>
    <scope>NUCLEOTIDE SEQUENCE [LARGE SCALE GENOMIC DNA]</scope>
</reference>
<dbReference type="AlphaFoldDB" id="A0A0G0W8Z9"/>
<name>A0A0G0W8Z9_UNCC2</name>
<proteinExistence type="predicted"/>
<keyword evidence="1" id="KW-0175">Coiled coil</keyword>
<feature type="coiled-coil region" evidence="1">
    <location>
        <begin position="3"/>
        <end position="30"/>
    </location>
</feature>
<keyword evidence="2" id="KW-1133">Transmembrane helix</keyword>
<dbReference type="EMBL" id="LCBL01000002">
    <property type="protein sequence ID" value="KKS09460.1"/>
    <property type="molecule type" value="Genomic_DNA"/>
</dbReference>
<accession>A0A0G0W8Z9</accession>
<keyword evidence="2" id="KW-0812">Transmembrane</keyword>
<organism evidence="3 4">
    <name type="scientific">candidate division CPR2 bacterium GW2011_GWC1_41_48</name>
    <dbReference type="NCBI Taxonomy" id="1618344"/>
    <lineage>
        <taxon>Bacteria</taxon>
        <taxon>Bacteria division CPR2</taxon>
    </lineage>
</organism>
<feature type="transmembrane region" description="Helical" evidence="2">
    <location>
        <begin position="41"/>
        <end position="58"/>
    </location>
</feature>